<evidence type="ECO:0000313" key="2">
    <source>
        <dbReference type="EMBL" id="MBE0347732.1"/>
    </source>
</evidence>
<evidence type="ECO:0000313" key="3">
    <source>
        <dbReference type="Proteomes" id="UP000660708"/>
    </source>
</evidence>
<feature type="chain" id="PRO_5034982865" description="Cadmium carbonic anhydrase" evidence="1">
    <location>
        <begin position="23"/>
        <end position="259"/>
    </location>
</feature>
<feature type="signal peptide" evidence="1">
    <location>
        <begin position="1"/>
        <end position="22"/>
    </location>
</feature>
<dbReference type="Pfam" id="PF10563">
    <property type="entry name" value="CA_like"/>
    <property type="match status" value="1"/>
</dbReference>
<keyword evidence="3" id="KW-1185">Reference proteome</keyword>
<dbReference type="AlphaFoldDB" id="A0A8I0T5T5"/>
<keyword evidence="1" id="KW-0732">Signal</keyword>
<sequence length="259" mass="28079">MRMVIKSSTLAALSILSLEAFAAQCESAGPQTPRDIDSVKGDNKRVFSLAPPKEELNLCNIHFHKNAEHKAKDFSIASNDPKYGGFQCNATTSLSAAELAPVEGKVCNNVKPGDTIEVHWVHSSCDVKPGPTLGACLNDSCANPDLRVETQVFLVVNDKNAQDFTKLDYQGQVNGYHQAGALPTNTGTPVEFLGSTTGPSYNNQQCSPLQVSWSVRPNCAKVDINSLARWCEDNAFDEDHAHGVRKLVTDPKLLSPIKQ</sequence>
<proteinExistence type="predicted"/>
<comment type="caution">
    <text evidence="2">The sequence shown here is derived from an EMBL/GenBank/DDBJ whole genome shotgun (WGS) entry which is preliminary data.</text>
</comment>
<gene>
    <name evidence="2" type="ORF">PPEP_a2260</name>
</gene>
<dbReference type="RefSeq" id="WP_147389122.1">
    <property type="nucleotide sequence ID" value="NZ_AQHF01000026.1"/>
</dbReference>
<dbReference type="EMBL" id="AQHF01000026">
    <property type="protein sequence ID" value="MBE0347732.1"/>
    <property type="molecule type" value="Genomic_DNA"/>
</dbReference>
<name>A0A8I0T5T5_9GAMM</name>
<evidence type="ECO:0000256" key="1">
    <source>
        <dbReference type="SAM" id="SignalP"/>
    </source>
</evidence>
<organism evidence="2 3">
    <name type="scientific">Pseudoalteromonas peptidolytica F12-50-A1</name>
    <dbReference type="NCBI Taxonomy" id="1315280"/>
    <lineage>
        <taxon>Bacteria</taxon>
        <taxon>Pseudomonadati</taxon>
        <taxon>Pseudomonadota</taxon>
        <taxon>Gammaproteobacteria</taxon>
        <taxon>Alteromonadales</taxon>
        <taxon>Pseudoalteromonadaceae</taxon>
        <taxon>Pseudoalteromonas</taxon>
    </lineage>
</organism>
<protein>
    <recommendedName>
        <fullName evidence="4">Cadmium carbonic anhydrase</fullName>
    </recommendedName>
</protein>
<reference evidence="2 3" key="1">
    <citation type="submission" date="2015-06" db="EMBL/GenBank/DDBJ databases">
        <title>Genome sequence of Pseudoalteromonas peptidolytica.</title>
        <authorList>
            <person name="Xie B.-B."/>
            <person name="Rong J.-C."/>
            <person name="Qin Q.-L."/>
            <person name="Zhang Y.-Z."/>
        </authorList>
    </citation>
    <scope>NUCLEOTIDE SEQUENCE [LARGE SCALE GENOMIC DNA]</scope>
    <source>
        <strain evidence="2 3">F12-50-A1</strain>
    </source>
</reference>
<dbReference type="Proteomes" id="UP000660708">
    <property type="component" value="Unassembled WGS sequence"/>
</dbReference>
<evidence type="ECO:0008006" key="4">
    <source>
        <dbReference type="Google" id="ProtNLM"/>
    </source>
</evidence>
<dbReference type="InterPro" id="IPR018883">
    <property type="entry name" value="Delta_CA"/>
</dbReference>
<accession>A0A8I0T5T5</accession>